<evidence type="ECO:0000259" key="6">
    <source>
        <dbReference type="PROSITE" id="PS50850"/>
    </source>
</evidence>
<organism evidence="7 8">
    <name type="scientific">Myriangium duriaei CBS 260.36</name>
    <dbReference type="NCBI Taxonomy" id="1168546"/>
    <lineage>
        <taxon>Eukaryota</taxon>
        <taxon>Fungi</taxon>
        <taxon>Dikarya</taxon>
        <taxon>Ascomycota</taxon>
        <taxon>Pezizomycotina</taxon>
        <taxon>Dothideomycetes</taxon>
        <taxon>Dothideomycetidae</taxon>
        <taxon>Myriangiales</taxon>
        <taxon>Myriangiaceae</taxon>
        <taxon>Myriangium</taxon>
    </lineage>
</organism>
<dbReference type="Proteomes" id="UP000799439">
    <property type="component" value="Unassembled WGS sequence"/>
</dbReference>
<dbReference type="Gene3D" id="1.20.1250.20">
    <property type="entry name" value="MFS general substrate transporter like domains"/>
    <property type="match status" value="1"/>
</dbReference>
<keyword evidence="4 5" id="KW-0472">Membrane</keyword>
<dbReference type="OrthoDB" id="5215911at2759"/>
<feature type="transmembrane region" description="Helical" evidence="5">
    <location>
        <begin position="97"/>
        <end position="116"/>
    </location>
</feature>
<evidence type="ECO:0000256" key="5">
    <source>
        <dbReference type="SAM" id="Phobius"/>
    </source>
</evidence>
<feature type="transmembrane region" description="Helical" evidence="5">
    <location>
        <begin position="436"/>
        <end position="463"/>
    </location>
</feature>
<feature type="transmembrane region" description="Helical" evidence="5">
    <location>
        <begin position="411"/>
        <end position="430"/>
    </location>
</feature>
<feature type="transmembrane region" description="Helical" evidence="5">
    <location>
        <begin position="475"/>
        <end position="493"/>
    </location>
</feature>
<dbReference type="EMBL" id="ML996087">
    <property type="protein sequence ID" value="KAF2151555.1"/>
    <property type="molecule type" value="Genomic_DNA"/>
</dbReference>
<dbReference type="InterPro" id="IPR020846">
    <property type="entry name" value="MFS_dom"/>
</dbReference>
<dbReference type="PROSITE" id="PS50850">
    <property type="entry name" value="MFS"/>
    <property type="match status" value="1"/>
</dbReference>
<keyword evidence="3 5" id="KW-1133">Transmembrane helix</keyword>
<proteinExistence type="predicted"/>
<evidence type="ECO:0000256" key="2">
    <source>
        <dbReference type="ARBA" id="ARBA00022692"/>
    </source>
</evidence>
<accession>A0A9P4J1G4</accession>
<evidence type="ECO:0000256" key="4">
    <source>
        <dbReference type="ARBA" id="ARBA00023136"/>
    </source>
</evidence>
<feature type="transmembrane region" description="Helical" evidence="5">
    <location>
        <begin position="212"/>
        <end position="232"/>
    </location>
</feature>
<keyword evidence="2 5" id="KW-0812">Transmembrane</keyword>
<dbReference type="InterPro" id="IPR036259">
    <property type="entry name" value="MFS_trans_sf"/>
</dbReference>
<name>A0A9P4J1G4_9PEZI</name>
<dbReference type="PANTHER" id="PTHR23502:SF34">
    <property type="entry name" value="PROTEIN HOL1"/>
    <property type="match status" value="1"/>
</dbReference>
<feature type="transmembrane region" description="Helical" evidence="5">
    <location>
        <begin position="182"/>
        <end position="206"/>
    </location>
</feature>
<reference evidence="7" key="1">
    <citation type="journal article" date="2020" name="Stud. Mycol.">
        <title>101 Dothideomycetes genomes: a test case for predicting lifestyles and emergence of pathogens.</title>
        <authorList>
            <person name="Haridas S."/>
            <person name="Albert R."/>
            <person name="Binder M."/>
            <person name="Bloem J."/>
            <person name="Labutti K."/>
            <person name="Salamov A."/>
            <person name="Andreopoulos B."/>
            <person name="Baker S."/>
            <person name="Barry K."/>
            <person name="Bills G."/>
            <person name="Bluhm B."/>
            <person name="Cannon C."/>
            <person name="Castanera R."/>
            <person name="Culley D."/>
            <person name="Daum C."/>
            <person name="Ezra D."/>
            <person name="Gonzalez J."/>
            <person name="Henrissat B."/>
            <person name="Kuo A."/>
            <person name="Liang C."/>
            <person name="Lipzen A."/>
            <person name="Lutzoni F."/>
            <person name="Magnuson J."/>
            <person name="Mondo S."/>
            <person name="Nolan M."/>
            <person name="Ohm R."/>
            <person name="Pangilinan J."/>
            <person name="Park H.-J."/>
            <person name="Ramirez L."/>
            <person name="Alfaro M."/>
            <person name="Sun H."/>
            <person name="Tritt A."/>
            <person name="Yoshinaga Y."/>
            <person name="Zwiers L.-H."/>
            <person name="Turgeon B."/>
            <person name="Goodwin S."/>
            <person name="Spatafora J."/>
            <person name="Crous P."/>
            <person name="Grigoriev I."/>
        </authorList>
    </citation>
    <scope>NUCLEOTIDE SEQUENCE</scope>
    <source>
        <strain evidence="7">CBS 260.36</strain>
    </source>
</reference>
<dbReference type="SUPFAM" id="SSF103473">
    <property type="entry name" value="MFS general substrate transporter"/>
    <property type="match status" value="1"/>
</dbReference>
<dbReference type="GO" id="GO:0005886">
    <property type="term" value="C:plasma membrane"/>
    <property type="evidence" value="ECO:0007669"/>
    <property type="project" value="TreeGrafter"/>
</dbReference>
<evidence type="ECO:0000256" key="1">
    <source>
        <dbReference type="ARBA" id="ARBA00004141"/>
    </source>
</evidence>
<feature type="transmembrane region" description="Helical" evidence="5">
    <location>
        <begin position="369"/>
        <end position="390"/>
    </location>
</feature>
<evidence type="ECO:0000256" key="3">
    <source>
        <dbReference type="ARBA" id="ARBA00022989"/>
    </source>
</evidence>
<evidence type="ECO:0000313" key="8">
    <source>
        <dbReference type="Proteomes" id="UP000799439"/>
    </source>
</evidence>
<feature type="transmembrane region" description="Helical" evidence="5">
    <location>
        <begin position="57"/>
        <end position="77"/>
    </location>
</feature>
<feature type="transmembrane region" description="Helical" evidence="5">
    <location>
        <begin position="505"/>
        <end position="527"/>
    </location>
</feature>
<dbReference type="InterPro" id="IPR011701">
    <property type="entry name" value="MFS"/>
</dbReference>
<feature type="transmembrane region" description="Helical" evidence="5">
    <location>
        <begin position="123"/>
        <end position="142"/>
    </location>
</feature>
<dbReference type="PANTHER" id="PTHR23502">
    <property type="entry name" value="MAJOR FACILITATOR SUPERFAMILY"/>
    <property type="match status" value="1"/>
</dbReference>
<dbReference type="AlphaFoldDB" id="A0A9P4J1G4"/>
<comment type="subcellular location">
    <subcellularLocation>
        <location evidence="1">Membrane</location>
        <topology evidence="1">Multi-pass membrane protein</topology>
    </subcellularLocation>
</comment>
<dbReference type="Pfam" id="PF07690">
    <property type="entry name" value="MFS_1"/>
    <property type="match status" value="1"/>
</dbReference>
<keyword evidence="8" id="KW-1185">Reference proteome</keyword>
<sequence>MSPPVEHDSPEYDLQPGTVYLVSTHDGGPTSNDILLVPEPSDDPRDPLRWGQWRKRYHLLLLVMYSSLLGALTNWEASIYLNLVQALNTTINQLNNGNAVLILMLGIGNVFLIPLSNKLGRRCIYISTLVLVLVAQIIMNFATTAGAYQVSHVMTGIGAAPFEAMVAISIDDTFFVHEKSGALGAYVFGLSFGSFIGPICSGYMSTNQGWRWVYRWGIILTAGLLVIFYFTFEETRFVRSPGMRDDSAAIDAFSEDNGAETINADHDDSKAYRKVPHELDKHLTHEARVGEVFETTTFSIQYKLWQVFPDKWSDINAQFWKPVSTSIIPAVIWCGLNYGTCVSWLSVMATTVAEVLSVPPYNFNNDQLGWVWISPMIGSLFGAYFAGPITDRMILMLTRRNYGYREPEFRLWTFLPSAIIMPAGLMLYGLGAAHGLHWIVPVIGMGFVGFGLSIGGAGTIGYILDCYPLLTGQCVTTIILIRNCIGGAMTFGIQPWIDGMGLQNTFALIGVLSFVVTIFAVVFIAFGKRVRRWTTARYLRLAETFI</sequence>
<evidence type="ECO:0000313" key="7">
    <source>
        <dbReference type="EMBL" id="KAF2151555.1"/>
    </source>
</evidence>
<gene>
    <name evidence="7" type="ORF">K461DRAFT_321773</name>
</gene>
<comment type="caution">
    <text evidence="7">The sequence shown here is derived from an EMBL/GenBank/DDBJ whole genome shotgun (WGS) entry which is preliminary data.</text>
</comment>
<dbReference type="GO" id="GO:0022857">
    <property type="term" value="F:transmembrane transporter activity"/>
    <property type="evidence" value="ECO:0007669"/>
    <property type="project" value="InterPro"/>
</dbReference>
<protein>
    <submittedName>
        <fullName evidence="7">MFS general substrate transporter</fullName>
    </submittedName>
</protein>
<feature type="domain" description="Major facilitator superfamily (MFS) profile" evidence="6">
    <location>
        <begin position="59"/>
        <end position="528"/>
    </location>
</feature>